<proteinExistence type="predicted"/>
<feature type="repeat" description="PPR" evidence="2">
    <location>
        <begin position="215"/>
        <end position="249"/>
    </location>
</feature>
<evidence type="ECO:0000313" key="4">
    <source>
        <dbReference type="EMBL" id="CAK9110100.1"/>
    </source>
</evidence>
<gene>
    <name evidence="4" type="ORF">CCMP2556_LOCUS51209</name>
</gene>
<dbReference type="Pfam" id="PF01535">
    <property type="entry name" value="PPR"/>
    <property type="match status" value="1"/>
</dbReference>
<feature type="repeat" description="PPR" evidence="2">
    <location>
        <begin position="320"/>
        <end position="354"/>
    </location>
</feature>
<dbReference type="InterPro" id="IPR002885">
    <property type="entry name" value="PPR_rpt"/>
</dbReference>
<keyword evidence="5" id="KW-1185">Reference proteome</keyword>
<evidence type="ECO:0000256" key="2">
    <source>
        <dbReference type="PROSITE-ProRule" id="PRU00708"/>
    </source>
</evidence>
<accession>A0ABP0SCX2</accession>
<feature type="domain" description="PROP1-like PPR" evidence="3">
    <location>
        <begin position="188"/>
        <end position="362"/>
    </location>
</feature>
<sequence length="670" mass="76315">MSSAEQLLRALLHAQLHGRAVELLHALCQPGASAPSDHVFNLMLDAAVRARSYGEAWDVLELLLKSGRKADKYFVSILTKSLESSNDKRWVRRGINLVDKFIEQQQEDVDEIVFNSLLNVLGQTGDMLKLQQTLNKMNDYGVSPSAVTFGTVVKAYGRARDTESVIKVWNQMRSRCLGINPVTCGCVLDACVKCNSLDKAMAIFQEMRMQGMHKNTVLYATLIKGLAKIRDLQGAMNLYHEMRMEGVPCNLVTFNSLMDVCVRCGDLQTAAYFLQDMMQMGIEPDLITFSTLIKGYSHIGEVHKALALSKELKARGLKCDEIMYNSLIDGCAKARKLHEGLSVFEEMLQSRVQPSNITFSILVKLHFEVESLMPEPEKLRFDTELEDIHLQLQHLNQRLSRKNADPAVRRTATTVLDELSRYFGEDHSRGARMVLASHLARFVSDFVEKENAAEALNWWTEFLLNIEDARPFTRSNWAHASAFEEVLSRCRIKLLDLKLEDTRPPLRLREALREVHNAARHAADDLLEVLYIGLRAKPAADRFSYMDLCQCMQAGLYGSNAFCNMEDQIIFYILDLEKSYTVDLLAGCFLSKCSEEESILLNCLFFELYQATRHFRKHVKLAPLQRIPQQTDAPRLLKILAVSRPYHWPDIIFKSCFRNCRRLFGDGKLL</sequence>
<name>A0ABP0SCX2_9DINO</name>
<dbReference type="Gene3D" id="1.25.40.10">
    <property type="entry name" value="Tetratricopeptide repeat domain"/>
    <property type="match status" value="2"/>
</dbReference>
<dbReference type="Pfam" id="PF13812">
    <property type="entry name" value="PPR_3"/>
    <property type="match status" value="1"/>
</dbReference>
<feature type="repeat" description="PPR" evidence="2">
    <location>
        <begin position="110"/>
        <end position="144"/>
    </location>
</feature>
<feature type="repeat" description="PPR" evidence="2">
    <location>
        <begin position="250"/>
        <end position="284"/>
    </location>
</feature>
<evidence type="ECO:0000256" key="1">
    <source>
        <dbReference type="ARBA" id="ARBA00022737"/>
    </source>
</evidence>
<dbReference type="EMBL" id="CAXAMN010027328">
    <property type="protein sequence ID" value="CAK9110100.1"/>
    <property type="molecule type" value="Genomic_DNA"/>
</dbReference>
<dbReference type="Proteomes" id="UP001642484">
    <property type="component" value="Unassembled WGS sequence"/>
</dbReference>
<feature type="repeat" description="PPR" evidence="2">
    <location>
        <begin position="285"/>
        <end position="319"/>
    </location>
</feature>
<dbReference type="InterPro" id="IPR033443">
    <property type="entry name" value="PROP1-like_PPR_dom"/>
</dbReference>
<comment type="caution">
    <text evidence="4">The sequence shown here is derived from an EMBL/GenBank/DDBJ whole genome shotgun (WGS) entry which is preliminary data.</text>
</comment>
<dbReference type="InterPro" id="IPR011990">
    <property type="entry name" value="TPR-like_helical_dom_sf"/>
</dbReference>
<organism evidence="4 5">
    <name type="scientific">Durusdinium trenchii</name>
    <dbReference type="NCBI Taxonomy" id="1381693"/>
    <lineage>
        <taxon>Eukaryota</taxon>
        <taxon>Sar</taxon>
        <taxon>Alveolata</taxon>
        <taxon>Dinophyceae</taxon>
        <taxon>Suessiales</taxon>
        <taxon>Symbiodiniaceae</taxon>
        <taxon>Durusdinium</taxon>
    </lineage>
</organism>
<feature type="repeat" description="PPR" evidence="2">
    <location>
        <begin position="180"/>
        <end position="214"/>
    </location>
</feature>
<evidence type="ECO:0000259" key="3">
    <source>
        <dbReference type="Pfam" id="PF17177"/>
    </source>
</evidence>
<dbReference type="PANTHER" id="PTHR47941">
    <property type="entry name" value="PENTATRICOPEPTIDE REPEAT-CONTAINING PROTEIN 3, MITOCHONDRIAL"/>
    <property type="match status" value="1"/>
</dbReference>
<dbReference type="PROSITE" id="PS51375">
    <property type="entry name" value="PPR"/>
    <property type="match status" value="7"/>
</dbReference>
<feature type="repeat" description="PPR" evidence="2">
    <location>
        <begin position="145"/>
        <end position="175"/>
    </location>
</feature>
<protein>
    <recommendedName>
        <fullName evidence="3">PROP1-like PPR domain-containing protein</fullName>
    </recommendedName>
</protein>
<reference evidence="4 5" key="1">
    <citation type="submission" date="2024-02" db="EMBL/GenBank/DDBJ databases">
        <authorList>
            <person name="Chen Y."/>
            <person name="Shah S."/>
            <person name="Dougan E. K."/>
            <person name="Thang M."/>
            <person name="Chan C."/>
        </authorList>
    </citation>
    <scope>NUCLEOTIDE SEQUENCE [LARGE SCALE GENOMIC DNA]</scope>
</reference>
<keyword evidence="1" id="KW-0677">Repeat</keyword>
<dbReference type="Pfam" id="PF17177">
    <property type="entry name" value="PPR_long"/>
    <property type="match status" value="1"/>
</dbReference>
<dbReference type="NCBIfam" id="TIGR00756">
    <property type="entry name" value="PPR"/>
    <property type="match status" value="7"/>
</dbReference>
<evidence type="ECO:0000313" key="5">
    <source>
        <dbReference type="Proteomes" id="UP001642484"/>
    </source>
</evidence>